<gene>
    <name evidence="2" type="ORF">PMF13cell1_05251</name>
</gene>
<feature type="transmembrane region" description="Helical" evidence="1">
    <location>
        <begin position="426"/>
        <end position="445"/>
    </location>
</feature>
<reference evidence="2 3" key="1">
    <citation type="submission" date="2019-01" db="EMBL/GenBank/DDBJ databases">
        <title>PMF-metabolizing Aryl O-demethylase.</title>
        <authorList>
            <person name="Kim M."/>
        </authorList>
    </citation>
    <scope>NUCLEOTIDE SEQUENCE [LARGE SCALE GENOMIC DNA]</scope>
    <source>
        <strain evidence="2 3">PMF1</strain>
    </source>
</reference>
<dbReference type="Proteomes" id="UP000289794">
    <property type="component" value="Chromosome"/>
</dbReference>
<evidence type="ECO:0000256" key="1">
    <source>
        <dbReference type="SAM" id="Phobius"/>
    </source>
</evidence>
<dbReference type="RefSeq" id="WP_130182670.1">
    <property type="nucleotide sequence ID" value="NZ_CP035945.1"/>
</dbReference>
<accession>A0A4P6M563</accession>
<dbReference type="AlphaFoldDB" id="A0A4P6M563"/>
<name>A0A4P6M563_9FIRM</name>
<proteinExistence type="predicted"/>
<dbReference type="KEGG" id="bpro:PMF13cell1_05251"/>
<feature type="transmembrane region" description="Helical" evidence="1">
    <location>
        <begin position="64"/>
        <end position="88"/>
    </location>
</feature>
<feature type="transmembrane region" description="Helical" evidence="1">
    <location>
        <begin position="30"/>
        <end position="52"/>
    </location>
</feature>
<feature type="transmembrane region" description="Helical" evidence="1">
    <location>
        <begin position="231"/>
        <end position="259"/>
    </location>
</feature>
<protein>
    <submittedName>
        <fullName evidence="2">Uncharacterized protein</fullName>
    </submittedName>
</protein>
<feature type="transmembrane region" description="Helical" evidence="1">
    <location>
        <begin position="466"/>
        <end position="488"/>
    </location>
</feature>
<feature type="transmembrane region" description="Helical" evidence="1">
    <location>
        <begin position="352"/>
        <end position="375"/>
    </location>
</feature>
<feature type="transmembrane region" description="Helical" evidence="1">
    <location>
        <begin position="396"/>
        <end position="414"/>
    </location>
</feature>
<evidence type="ECO:0000313" key="2">
    <source>
        <dbReference type="EMBL" id="QBE99672.1"/>
    </source>
</evidence>
<feature type="transmembrane region" description="Helical" evidence="1">
    <location>
        <begin position="494"/>
        <end position="513"/>
    </location>
</feature>
<keyword evidence="1" id="KW-0472">Membrane</keyword>
<keyword evidence="1" id="KW-1133">Transmembrane helix</keyword>
<keyword evidence="1" id="KW-0812">Transmembrane</keyword>
<feature type="transmembrane region" description="Helical" evidence="1">
    <location>
        <begin position="176"/>
        <end position="199"/>
    </location>
</feature>
<dbReference type="EMBL" id="CP035945">
    <property type="protein sequence ID" value="QBE99672.1"/>
    <property type="molecule type" value="Genomic_DNA"/>
</dbReference>
<evidence type="ECO:0000313" key="3">
    <source>
        <dbReference type="Proteomes" id="UP000289794"/>
    </source>
</evidence>
<feature type="transmembrane region" description="Helical" evidence="1">
    <location>
        <begin position="109"/>
        <end position="133"/>
    </location>
</feature>
<feature type="transmembrane region" description="Helical" evidence="1">
    <location>
        <begin position="308"/>
        <end position="332"/>
    </location>
</feature>
<organism evidence="2 3">
    <name type="scientific">Blautia producta</name>
    <dbReference type="NCBI Taxonomy" id="33035"/>
    <lineage>
        <taxon>Bacteria</taxon>
        <taxon>Bacillati</taxon>
        <taxon>Bacillota</taxon>
        <taxon>Clostridia</taxon>
        <taxon>Lachnospirales</taxon>
        <taxon>Lachnospiraceae</taxon>
        <taxon>Blautia</taxon>
    </lineage>
</organism>
<feature type="transmembrane region" description="Helical" evidence="1">
    <location>
        <begin position="145"/>
        <end position="169"/>
    </location>
</feature>
<sequence length="525" mass="57515">MTKSKCWLLFRTQMKNEFGRSLRSRGRKMTSFAIGLVILMFVFYAFMLAYGLGSMGMAEVIPSYGLAITGLITLFFTALKTNGVLFAYKEYDMVMSLPVKTSSVIASRFLTMYVLNLLLTAVILIPMGIGYVIWAGPGFGFYPAWILGILAAPLIPTTLAALLGTLIILFSSRFKYANAVVTVVSVAATLAVLVLSVGMGQIAESFDMPEIHSISEMILTQVHRIYPPAVLFFYGITKGSAVAVAAFLAGSLVWFYLFIRLISPVYKKLNTSLVTFHSRSNYKLTELKTSSQIHALYRKELKRFFSSTIYCLNMGMGCLMTLVLAAAFLFVGSDKLDQMTGIPNMAEMAGRIMPFAVSALISMSCTTCISLSLEGKNLWILKSMPIDDLTICKSKILMNLTLQIPAALLAALVINIRFPLAPSMRVLMFVTPVVCALFNSLWGMFINLKMPDYNWTSETALVKQSLPAMAGMLGGLVGGMIPILAVLVLRQVDAGMLTGAITVVVLLGAWVLWGQIKRSKIVTIQ</sequence>